<dbReference type="CDD" id="cd00038">
    <property type="entry name" value="CAP_ED"/>
    <property type="match status" value="1"/>
</dbReference>
<evidence type="ECO:0000259" key="6">
    <source>
        <dbReference type="PROSITE" id="PS51063"/>
    </source>
</evidence>
<dbReference type="Gene3D" id="1.10.10.10">
    <property type="entry name" value="Winged helix-like DNA-binding domain superfamily/Winged helix DNA-binding domain"/>
    <property type="match status" value="1"/>
</dbReference>
<dbReference type="InterPro" id="IPR036390">
    <property type="entry name" value="WH_DNA-bd_sf"/>
</dbReference>
<evidence type="ECO:0000256" key="1">
    <source>
        <dbReference type="ARBA" id="ARBA00023015"/>
    </source>
</evidence>
<evidence type="ECO:0000259" key="5">
    <source>
        <dbReference type="PROSITE" id="PS50042"/>
    </source>
</evidence>
<dbReference type="PROSITE" id="PS51063">
    <property type="entry name" value="HTH_CRP_2"/>
    <property type="match status" value="1"/>
</dbReference>
<feature type="domain" description="HTH crp-type" evidence="6">
    <location>
        <begin position="155"/>
        <end position="225"/>
    </location>
</feature>
<dbReference type="SMART" id="SM00100">
    <property type="entry name" value="cNMP"/>
    <property type="match status" value="1"/>
</dbReference>
<proteinExistence type="predicted"/>
<dbReference type="InterPro" id="IPR050397">
    <property type="entry name" value="Env_Response_Regulators"/>
</dbReference>
<keyword evidence="3" id="KW-0010">Activator</keyword>
<reference evidence="7 8" key="1">
    <citation type="submission" date="2018-12" db="EMBL/GenBank/DDBJ databases">
        <authorList>
            <person name="Sun L."/>
            <person name="Chen Z."/>
        </authorList>
    </citation>
    <scope>NUCLEOTIDE SEQUENCE [LARGE SCALE GENOMIC DNA]</scope>
    <source>
        <strain evidence="7 8">3-5-3</strain>
    </source>
</reference>
<sequence>MMCQAAVCCENSESCIHHVPVFEKLSPDQKELLTSIAKSAPFTKGSYVFHEGEQSESLYVLSHGLVKLTKIADNGREHILRFLFPGDFFGQFALLQDKQHYASAEVLEPSVICRLHKDDFRPLLESHPQLSYSFLLAMSDQLQQADEWAGAMHVMDVEQRLAMMIVHYWRKQSADGYRVILPAAKKELSSMIGTTPETLSRKLTQWVNDGIIHMKLRTLDILAPDRLIELSTQ</sequence>
<accession>A0A433XNQ0</accession>
<dbReference type="GO" id="GO:0003677">
    <property type="term" value="F:DNA binding"/>
    <property type="evidence" value="ECO:0007669"/>
    <property type="project" value="UniProtKB-KW"/>
</dbReference>
<dbReference type="InterPro" id="IPR012318">
    <property type="entry name" value="HTH_CRP"/>
</dbReference>
<feature type="domain" description="Cyclic nucleotide-binding" evidence="5">
    <location>
        <begin position="21"/>
        <end position="124"/>
    </location>
</feature>
<keyword evidence="4" id="KW-0804">Transcription</keyword>
<dbReference type="InterPro" id="IPR018490">
    <property type="entry name" value="cNMP-bd_dom_sf"/>
</dbReference>
<evidence type="ECO:0000313" key="8">
    <source>
        <dbReference type="Proteomes" id="UP000272464"/>
    </source>
</evidence>
<dbReference type="SMART" id="SM00419">
    <property type="entry name" value="HTH_CRP"/>
    <property type="match status" value="1"/>
</dbReference>
<dbReference type="InterPro" id="IPR000595">
    <property type="entry name" value="cNMP-bd_dom"/>
</dbReference>
<dbReference type="PANTHER" id="PTHR24567">
    <property type="entry name" value="CRP FAMILY TRANSCRIPTIONAL REGULATORY PROTEIN"/>
    <property type="match status" value="1"/>
</dbReference>
<dbReference type="AlphaFoldDB" id="A0A433XNQ0"/>
<evidence type="ECO:0000256" key="2">
    <source>
        <dbReference type="ARBA" id="ARBA00023125"/>
    </source>
</evidence>
<keyword evidence="2" id="KW-0238">DNA-binding</keyword>
<dbReference type="GO" id="GO:0005829">
    <property type="term" value="C:cytosol"/>
    <property type="evidence" value="ECO:0007669"/>
    <property type="project" value="TreeGrafter"/>
</dbReference>
<dbReference type="EMBL" id="RZNX01000001">
    <property type="protein sequence ID" value="RUT35721.1"/>
    <property type="molecule type" value="Genomic_DNA"/>
</dbReference>
<dbReference type="Pfam" id="PF00027">
    <property type="entry name" value="cNMP_binding"/>
    <property type="match status" value="1"/>
</dbReference>
<dbReference type="Proteomes" id="UP000272464">
    <property type="component" value="Unassembled WGS sequence"/>
</dbReference>
<keyword evidence="8" id="KW-1185">Reference proteome</keyword>
<name>A0A433XNQ0_9BACL</name>
<dbReference type="InterPro" id="IPR014710">
    <property type="entry name" value="RmlC-like_jellyroll"/>
</dbReference>
<gene>
    <name evidence="7" type="ORF">EJP77_01500</name>
</gene>
<dbReference type="Gene3D" id="2.60.120.10">
    <property type="entry name" value="Jelly Rolls"/>
    <property type="match status" value="1"/>
</dbReference>
<dbReference type="PANTHER" id="PTHR24567:SF28">
    <property type="entry name" value="LISTERIOLYSIN REGULATORY PROTEIN"/>
    <property type="match status" value="1"/>
</dbReference>
<evidence type="ECO:0000256" key="4">
    <source>
        <dbReference type="ARBA" id="ARBA00023163"/>
    </source>
</evidence>
<dbReference type="InterPro" id="IPR036388">
    <property type="entry name" value="WH-like_DNA-bd_sf"/>
</dbReference>
<protein>
    <submittedName>
        <fullName evidence="7">Crp/Fnr family transcriptional regulator</fullName>
    </submittedName>
</protein>
<dbReference type="Pfam" id="PF13545">
    <property type="entry name" value="HTH_Crp_2"/>
    <property type="match status" value="1"/>
</dbReference>
<dbReference type="OrthoDB" id="9798104at2"/>
<evidence type="ECO:0000313" key="7">
    <source>
        <dbReference type="EMBL" id="RUT35721.1"/>
    </source>
</evidence>
<dbReference type="PROSITE" id="PS50042">
    <property type="entry name" value="CNMP_BINDING_3"/>
    <property type="match status" value="1"/>
</dbReference>
<dbReference type="GO" id="GO:0003700">
    <property type="term" value="F:DNA-binding transcription factor activity"/>
    <property type="evidence" value="ECO:0007669"/>
    <property type="project" value="TreeGrafter"/>
</dbReference>
<dbReference type="SUPFAM" id="SSF51206">
    <property type="entry name" value="cAMP-binding domain-like"/>
    <property type="match status" value="1"/>
</dbReference>
<dbReference type="RefSeq" id="WP_127197421.1">
    <property type="nucleotide sequence ID" value="NZ_RZNX01000001.1"/>
</dbReference>
<dbReference type="SUPFAM" id="SSF46785">
    <property type="entry name" value="Winged helix' DNA-binding domain"/>
    <property type="match status" value="1"/>
</dbReference>
<organism evidence="7 8">
    <name type="scientific">Paenibacillus zeisoli</name>
    <dbReference type="NCBI Taxonomy" id="2496267"/>
    <lineage>
        <taxon>Bacteria</taxon>
        <taxon>Bacillati</taxon>
        <taxon>Bacillota</taxon>
        <taxon>Bacilli</taxon>
        <taxon>Bacillales</taxon>
        <taxon>Paenibacillaceae</taxon>
        <taxon>Paenibacillus</taxon>
    </lineage>
</organism>
<keyword evidence="1" id="KW-0805">Transcription regulation</keyword>
<evidence type="ECO:0000256" key="3">
    <source>
        <dbReference type="ARBA" id="ARBA00023159"/>
    </source>
</evidence>
<comment type="caution">
    <text evidence="7">The sequence shown here is derived from an EMBL/GenBank/DDBJ whole genome shotgun (WGS) entry which is preliminary data.</text>
</comment>